<dbReference type="InterPro" id="IPR026444">
    <property type="entry name" value="Secre_tail"/>
</dbReference>
<keyword evidence="7 12" id="KW-0732">Signal</keyword>
<evidence type="ECO:0000256" key="1">
    <source>
        <dbReference type="ARBA" id="ARBA00001947"/>
    </source>
</evidence>
<dbReference type="Gene3D" id="2.60.40.3080">
    <property type="match status" value="1"/>
</dbReference>
<feature type="signal peptide" evidence="12">
    <location>
        <begin position="1"/>
        <end position="18"/>
    </location>
</feature>
<dbReference type="InterPro" id="IPR050371">
    <property type="entry name" value="Fungal_virulence_M36"/>
</dbReference>
<dbReference type="PANTHER" id="PTHR33478:SF1">
    <property type="entry name" value="EXTRACELLULAR METALLOPROTEINASE MEP"/>
    <property type="match status" value="1"/>
</dbReference>
<dbReference type="Gene3D" id="3.10.170.10">
    <property type="match status" value="1"/>
</dbReference>
<evidence type="ECO:0000313" key="15">
    <source>
        <dbReference type="EMBL" id="MBC5840192.1"/>
    </source>
</evidence>
<evidence type="ECO:0000256" key="2">
    <source>
        <dbReference type="ARBA" id="ARBA00004613"/>
    </source>
</evidence>
<dbReference type="CDD" id="cd09596">
    <property type="entry name" value="M36"/>
    <property type="match status" value="1"/>
</dbReference>
<feature type="domain" description="Secretion system C-terminal sorting" evidence="14">
    <location>
        <begin position="817"/>
        <end position="889"/>
    </location>
</feature>
<organism evidence="15 16">
    <name type="scientific">Flavobacterium kayseriense</name>
    <dbReference type="NCBI Taxonomy" id="2764714"/>
    <lineage>
        <taxon>Bacteria</taxon>
        <taxon>Pseudomonadati</taxon>
        <taxon>Bacteroidota</taxon>
        <taxon>Flavobacteriia</taxon>
        <taxon>Flavobacteriales</taxon>
        <taxon>Flavobacteriaceae</taxon>
        <taxon>Flavobacterium</taxon>
    </lineage>
</organism>
<accession>A0ABR7J408</accession>
<dbReference type="NCBIfam" id="TIGR04183">
    <property type="entry name" value="Por_Secre_tail"/>
    <property type="match status" value="1"/>
</dbReference>
<evidence type="ECO:0000256" key="6">
    <source>
        <dbReference type="ARBA" id="ARBA00022723"/>
    </source>
</evidence>
<evidence type="ECO:0000256" key="8">
    <source>
        <dbReference type="ARBA" id="ARBA00022801"/>
    </source>
</evidence>
<keyword evidence="5" id="KW-0645">Protease</keyword>
<feature type="chain" id="PRO_5046068663" evidence="12">
    <location>
        <begin position="19"/>
        <end position="891"/>
    </location>
</feature>
<dbReference type="SUPFAM" id="SSF55486">
    <property type="entry name" value="Metalloproteases ('zincins'), catalytic domain"/>
    <property type="match status" value="1"/>
</dbReference>
<dbReference type="Proteomes" id="UP000629963">
    <property type="component" value="Unassembled WGS sequence"/>
</dbReference>
<evidence type="ECO:0000256" key="3">
    <source>
        <dbReference type="ARBA" id="ARBA00006006"/>
    </source>
</evidence>
<keyword evidence="11" id="KW-0865">Zymogen</keyword>
<name>A0ABR7J408_9FLAO</name>
<comment type="subcellular location">
    <subcellularLocation>
        <location evidence="2">Secreted</location>
    </subcellularLocation>
</comment>
<evidence type="ECO:0000256" key="11">
    <source>
        <dbReference type="ARBA" id="ARBA00023145"/>
    </source>
</evidence>
<dbReference type="PANTHER" id="PTHR33478">
    <property type="entry name" value="EXTRACELLULAR METALLOPROTEINASE MEP"/>
    <property type="match status" value="1"/>
</dbReference>
<protein>
    <submittedName>
        <fullName evidence="15">T9SS-dependent M36 family metallopeptidase</fullName>
    </submittedName>
</protein>
<dbReference type="SUPFAM" id="SSF52025">
    <property type="entry name" value="PA domain"/>
    <property type="match status" value="1"/>
</dbReference>
<evidence type="ECO:0000259" key="13">
    <source>
        <dbReference type="Pfam" id="PF02225"/>
    </source>
</evidence>
<evidence type="ECO:0000256" key="5">
    <source>
        <dbReference type="ARBA" id="ARBA00022670"/>
    </source>
</evidence>
<evidence type="ECO:0000256" key="7">
    <source>
        <dbReference type="ARBA" id="ARBA00022729"/>
    </source>
</evidence>
<keyword evidence="8" id="KW-0378">Hydrolase</keyword>
<evidence type="ECO:0000256" key="4">
    <source>
        <dbReference type="ARBA" id="ARBA00022525"/>
    </source>
</evidence>
<reference evidence="15 16" key="1">
    <citation type="submission" date="2020-08" db="EMBL/GenBank/DDBJ databases">
        <title>Description of novel Flavobacterium F-380 isolate.</title>
        <authorList>
            <person name="Saticioglu I.B."/>
            <person name="Duman M."/>
            <person name="Altun S."/>
        </authorList>
    </citation>
    <scope>NUCLEOTIDE SEQUENCE [LARGE SCALE GENOMIC DNA]</scope>
    <source>
        <strain evidence="15 16">F-380</strain>
    </source>
</reference>
<comment type="caution">
    <text evidence="15">The sequence shown here is derived from an EMBL/GenBank/DDBJ whole genome shotgun (WGS) entry which is preliminary data.</text>
</comment>
<dbReference type="EMBL" id="JACRUJ010000001">
    <property type="protein sequence ID" value="MBC5840192.1"/>
    <property type="molecule type" value="Genomic_DNA"/>
</dbReference>
<keyword evidence="4" id="KW-0964">Secreted</keyword>
<evidence type="ECO:0000259" key="14">
    <source>
        <dbReference type="Pfam" id="PF18962"/>
    </source>
</evidence>
<dbReference type="Pfam" id="PF02225">
    <property type="entry name" value="PA"/>
    <property type="match status" value="1"/>
</dbReference>
<keyword evidence="9" id="KW-0862">Zinc</keyword>
<dbReference type="Gene3D" id="3.50.30.30">
    <property type="match status" value="1"/>
</dbReference>
<dbReference type="Gene3D" id="1.10.390.10">
    <property type="entry name" value="Neutral Protease Domain 2"/>
    <property type="match status" value="1"/>
</dbReference>
<dbReference type="InterPro" id="IPR046450">
    <property type="entry name" value="PA_dom_sf"/>
</dbReference>
<keyword evidence="6" id="KW-0479">Metal-binding</keyword>
<dbReference type="Pfam" id="PF18962">
    <property type="entry name" value="Por_Secre_tail"/>
    <property type="match status" value="1"/>
</dbReference>
<comment type="similarity">
    <text evidence="3">Belongs to the peptidase M36 family.</text>
</comment>
<dbReference type="InterPro" id="IPR003137">
    <property type="entry name" value="PA_domain"/>
</dbReference>
<evidence type="ECO:0000313" key="16">
    <source>
        <dbReference type="Proteomes" id="UP000629963"/>
    </source>
</evidence>
<dbReference type="Pfam" id="PF02128">
    <property type="entry name" value="Peptidase_M36"/>
    <property type="match status" value="1"/>
</dbReference>
<keyword evidence="16" id="KW-1185">Reference proteome</keyword>
<sequence>MKKITLIAFLLISILSFSQSNKEVIQNYLNSNTAKFGLSKNDVQEWIIQSEGNSSSTNIESCYVIQTYNGIEIFRAVSNFSIKDKHVLNTQNKFISNVSRKINAEKPLLTATDALSKAYLQLGITNTNSASAVEKVSEYKYKISNMIANHEPTEANLVYHQSVENNLILAWDLTVETPAHDHMWSVRIDALTGVILEKNDLVISCQFDREVVLLNENKNAFSTFNSFDSSYKQLFSSAATTVVGGGTYRVIPFNFESPNHSNTQLITNPANSIASPYGWHDINGVAGADYTITRGNNVWAKDDFFGSNLDDGSSPDGGQSLLFDFPYGGTGVAASSYINAANTNLFYMNNIMHDVWYQYGFTEANGNFQQNNYGRGGTASDYVNAEAQDGSLATEVSLNNANFSSPRDGSRGRMQMFLWNRSSQIKPLIVNSPSSIAGSYVATQNSFSPGRVDLPVTPQFLQSDLVLYLDSSGGTSQACVLPSNPEAMNGKIVILRRGNCPFVDKVKAAQNAGAIAVIVVNSDQTNITMSGADATIVIPAISVTNTIGESLISLMKTEIVNLKLQLESSPFINSDGDFDNGIISHEYGHGISTRLAGGRLNSNCLDNTDQMGEGWSDWFALMMQLKPGDTGALKRGIGTFVSSQSTDGLGIRSYVYSTDRALNPMTYAFTNNFQYVDEDDKVQTSVHGVGSVWATMLWDLTWAYINKYGYDDNKYTGTGGNNKIMQLVIDGLKLMPCSPTFVTARDAIIAADQATTGGRDFCMIWDVFASRGLGINASAGDGNVGNDQVEDYTRPVAGANCSTLGTNEFDSEDVMKVYPNPTNGLLNVRISKYFGNVDIQLIDITGKQVYSAIKVEFNGQKSIDLSSVNPGIYLLKVKGDSLNFVEKIILN</sequence>
<dbReference type="NCBIfam" id="NF038113">
    <property type="entry name" value="T9SSA_dep_M36"/>
    <property type="match status" value="1"/>
</dbReference>
<dbReference type="CDD" id="cd04818">
    <property type="entry name" value="PA_subtilisin_1"/>
    <property type="match status" value="1"/>
</dbReference>
<keyword evidence="10" id="KW-0482">Metalloprotease</keyword>
<evidence type="ECO:0000256" key="12">
    <source>
        <dbReference type="SAM" id="SignalP"/>
    </source>
</evidence>
<dbReference type="RefSeq" id="WP_187008780.1">
    <property type="nucleotide sequence ID" value="NZ_JACRUI010000001.1"/>
</dbReference>
<feature type="domain" description="PA" evidence="13">
    <location>
        <begin position="475"/>
        <end position="551"/>
    </location>
</feature>
<proteinExistence type="inferred from homology"/>
<comment type="cofactor">
    <cofactor evidence="1">
        <name>Zn(2+)</name>
        <dbReference type="ChEBI" id="CHEBI:29105"/>
    </cofactor>
</comment>
<evidence type="ECO:0000256" key="9">
    <source>
        <dbReference type="ARBA" id="ARBA00022833"/>
    </source>
</evidence>
<gene>
    <name evidence="15" type="ORF">H8R23_02140</name>
</gene>
<evidence type="ECO:0000256" key="10">
    <source>
        <dbReference type="ARBA" id="ARBA00023049"/>
    </source>
</evidence>
<dbReference type="InterPro" id="IPR001842">
    <property type="entry name" value="Peptidase_M36"/>
</dbReference>
<dbReference type="InterPro" id="IPR027268">
    <property type="entry name" value="Peptidase_M4/M1_CTD_sf"/>
</dbReference>